<dbReference type="Gene3D" id="2.130.10.10">
    <property type="entry name" value="YVTN repeat-like/Quinoprotein amine dehydrogenase"/>
    <property type="match status" value="5"/>
</dbReference>
<dbReference type="InterPro" id="IPR001680">
    <property type="entry name" value="WD40_rpt"/>
</dbReference>
<evidence type="ECO:0000313" key="5">
    <source>
        <dbReference type="EMBL" id="EFY94244.2"/>
    </source>
</evidence>
<feature type="repeat" description="WD" evidence="3">
    <location>
        <begin position="766"/>
        <end position="807"/>
    </location>
</feature>
<dbReference type="InterPro" id="IPR011044">
    <property type="entry name" value="Quino_amine_DH_bsu"/>
</dbReference>
<feature type="repeat" description="WD" evidence="3">
    <location>
        <begin position="549"/>
        <end position="590"/>
    </location>
</feature>
<feature type="repeat" description="WD" evidence="3">
    <location>
        <begin position="808"/>
        <end position="842"/>
    </location>
</feature>
<dbReference type="CDD" id="cd00200">
    <property type="entry name" value="WD40"/>
    <property type="match status" value="2"/>
</dbReference>
<dbReference type="SUPFAM" id="SSF50969">
    <property type="entry name" value="YVTN repeat-like/Quinoprotein amine dehydrogenase"/>
    <property type="match status" value="1"/>
</dbReference>
<dbReference type="PANTHER" id="PTHR19848">
    <property type="entry name" value="WD40 REPEAT PROTEIN"/>
    <property type="match status" value="1"/>
</dbReference>
<dbReference type="OrthoDB" id="5986190at2759"/>
<name>E9FDD0_METRA</name>
<reference evidence="5 6" key="2">
    <citation type="journal article" date="2014" name="Proc. Natl. Acad. Sci. U.S.A.">
        <title>Trajectory and genomic determinants of fungal-pathogen speciation and host adaptation.</title>
        <authorList>
            <person name="Hu X."/>
            <person name="Xiao G."/>
            <person name="Zheng P."/>
            <person name="Shang Y."/>
            <person name="Su Y."/>
            <person name="Zhang X."/>
            <person name="Liu X."/>
            <person name="Zhan S."/>
            <person name="St Leger R.J."/>
            <person name="Wang C."/>
        </authorList>
    </citation>
    <scope>GENOME REANNOTATION</scope>
    <source>
        <strain evidence="6">ARSEF 23 / ATCC MYA-3075</strain>
    </source>
</reference>
<keyword evidence="1 3" id="KW-0853">WD repeat</keyword>
<dbReference type="Proteomes" id="UP000002498">
    <property type="component" value="Unassembled WGS sequence"/>
</dbReference>
<dbReference type="GeneID" id="19264565"/>
<dbReference type="AlphaFoldDB" id="E9FDD0"/>
<feature type="domain" description="Clr5" evidence="4">
    <location>
        <begin position="22"/>
        <end position="71"/>
    </location>
</feature>
<dbReference type="InterPro" id="IPR036322">
    <property type="entry name" value="WD40_repeat_dom_sf"/>
</dbReference>
<dbReference type="InterPro" id="IPR015943">
    <property type="entry name" value="WD40/YVTN_repeat-like_dom_sf"/>
</dbReference>
<dbReference type="InterPro" id="IPR020472">
    <property type="entry name" value="WD40_PAC1"/>
</dbReference>
<dbReference type="PROSITE" id="PS00678">
    <property type="entry name" value="WD_REPEATS_1"/>
    <property type="match status" value="2"/>
</dbReference>
<dbReference type="HOGENOM" id="CLU_269169_0_0_1"/>
<dbReference type="RefSeq" id="XP_007826468.2">
    <property type="nucleotide sequence ID" value="XM_007828277.2"/>
</dbReference>
<dbReference type="PRINTS" id="PR00320">
    <property type="entry name" value="GPROTEINBRPT"/>
</dbReference>
<sequence length="1216" mass="136426">MGPGQPPSRPPRAPKSRTLREGDWDEVKPYIIQYLKTRTLCAVISDIETQFGFIATERQYKSALKRWKIGKNLTRQEMKAIVRKQQFRNLAEPEQRPLTFKVRGEIVAKRKIDRFMRQEGINHDVLYCPSSGASTPNSDEFSCQTAPETLAAIDTTLSYSDDVAATQQVEPPAMAVREPSLDLATHRVLSATLSLPPVHHDPVRTDLWSSVGDTTLDDIQISSRVCHDVRQDNRGSHQRLLMMDAAGVPGSRGLHNPPAAPEASDNERLAFYQRVLESLVAGKTGQERTRLVQEFQDVIGLITLLAEPVGISLVADLLNCTSVAISDKLAALHPAIDVHSFIADDLFRNFLSDQGRGVPAEFWLDEQLHHRKIASRCLTLLSRLQRDICDLNNPGSRRRDVDEQQLERRLPPSVRYACLHWIHHLVRGKAQVRDGDETHTFLQNHFLHWLEALCLLGQASKILDIFRPLRLLIKSGYSIELTSFISDAESFISNCISIIEAYPLQLYSSAIVFCGESSSIRRLFAHEVLSVLAKLPRVGRPWNPCIRTLNGHEKRTSSVSFSHDSRLLATGSYDKTVKIWDTATWKCLRTLVVRSLVATVIFSHDSSFLVVVANRNVDVWHTATWRRAQSWGSESEVRCFALSHNSRLFAWSEAYGTIEIKDVLTGRLLHILTGTEDSHSVVFSHDSTLLASCDGGDIKIWHTESGQCIQTLESTRYSHSIIFSHDSRMLAWVEWTDTECDNFFDGDDDDCIRIWDMVAFEFLQIIKPNQSRPVSLVFSHDSSILASASLDSTVRLWDASTGQCLQVYTGHSGFMESVAFSHDSSWLASGSFDDTVKIWDVKPETYQIQPQYAGWNKGDADPLVSLSPDTELVASASLQSGSIRIWNATTGECLQRIRQQFASTNWICFSQSPYLLVAECRPGIHNIWHTTTGTCIQTVVSAHTSVSFSHNSQLLALPVKSSGSLDIWHVATGLLLDTLHDCQDDIAQTMISYDSRLVACVSKSGTIHIWNIALGELTRRLEVCLSNDCEMSSPAFSDDSQLLASACLCSIKIWDIESGRCLQTMRPPFRCTTSWNIASLTISRNSKLLASLDHQTVNIWAIETGYCLRTLSFDYRIYKVSFDPTSRFIHTNLGVVALDLSLTTETADEMIQRPRFQGYWLSSDQSWVMHGSDKVLWLHPHYRRRKLGVAIEGSTVAISSGSEEVLIFQLADCGIV</sequence>
<evidence type="ECO:0000256" key="3">
    <source>
        <dbReference type="PROSITE-ProRule" id="PRU00221"/>
    </source>
</evidence>
<keyword evidence="2" id="KW-0677">Repeat</keyword>
<comment type="caution">
    <text evidence="5">The sequence shown here is derived from an EMBL/GenBank/DDBJ whole genome shotgun (WGS) entry which is preliminary data.</text>
</comment>
<dbReference type="PROSITE" id="PS50082">
    <property type="entry name" value="WD_REPEATS_2"/>
    <property type="match status" value="3"/>
</dbReference>
<reference evidence="5 6" key="1">
    <citation type="journal article" date="2011" name="PLoS Genet.">
        <title>Genome sequencing and comparative transcriptomics of the model entomopathogenic fungi Metarhizium anisopliae and M. acridum.</title>
        <authorList>
            <person name="Gao Q."/>
            <person name="Jin K."/>
            <person name="Ying S.H."/>
            <person name="Zhang Y."/>
            <person name="Xiao G."/>
            <person name="Shang Y."/>
            <person name="Duan Z."/>
            <person name="Hu X."/>
            <person name="Xie X.Q."/>
            <person name="Zhou G."/>
            <person name="Peng G."/>
            <person name="Luo Z."/>
            <person name="Huang W."/>
            <person name="Wang B."/>
            <person name="Fang W."/>
            <person name="Wang S."/>
            <person name="Zhong Y."/>
            <person name="Ma L.J."/>
            <person name="St Leger R.J."/>
            <person name="Zhao G.P."/>
            <person name="Pei Y."/>
            <person name="Feng M.G."/>
            <person name="Xia Y."/>
            <person name="Wang C."/>
        </authorList>
    </citation>
    <scope>NUCLEOTIDE SEQUENCE [LARGE SCALE GENOMIC DNA]</scope>
    <source>
        <strain evidence="6">ARSEF 23 / ATCC MYA-3075</strain>
    </source>
</reference>
<dbReference type="KEGG" id="maj:MAA_10279"/>
<evidence type="ECO:0000256" key="2">
    <source>
        <dbReference type="ARBA" id="ARBA00022737"/>
    </source>
</evidence>
<keyword evidence="6" id="KW-1185">Reference proteome</keyword>
<organism evidence="5 6">
    <name type="scientific">Metarhizium robertsii (strain ARSEF 23 / ATCC MYA-3075)</name>
    <name type="common">Metarhizium anisopliae (strain ARSEF 23)</name>
    <dbReference type="NCBI Taxonomy" id="655844"/>
    <lineage>
        <taxon>Eukaryota</taxon>
        <taxon>Fungi</taxon>
        <taxon>Dikarya</taxon>
        <taxon>Ascomycota</taxon>
        <taxon>Pezizomycotina</taxon>
        <taxon>Sordariomycetes</taxon>
        <taxon>Hypocreomycetidae</taxon>
        <taxon>Hypocreales</taxon>
        <taxon>Clavicipitaceae</taxon>
        <taxon>Metarhizium</taxon>
    </lineage>
</organism>
<dbReference type="SMART" id="SM00320">
    <property type="entry name" value="WD40"/>
    <property type="match status" value="10"/>
</dbReference>
<dbReference type="PROSITE" id="PS50294">
    <property type="entry name" value="WD_REPEATS_REGION"/>
    <property type="match status" value="3"/>
</dbReference>
<accession>E9FDD0</accession>
<gene>
    <name evidence="5" type="ORF">MAA_10279</name>
</gene>
<dbReference type="InterPro" id="IPR025676">
    <property type="entry name" value="Clr5_dom"/>
</dbReference>
<evidence type="ECO:0000256" key="1">
    <source>
        <dbReference type="ARBA" id="ARBA00022574"/>
    </source>
</evidence>
<evidence type="ECO:0000313" key="6">
    <source>
        <dbReference type="Proteomes" id="UP000002498"/>
    </source>
</evidence>
<protein>
    <submittedName>
        <fullName evidence="5">Vegetative incompatibility protein HET-E-1</fullName>
    </submittedName>
</protein>
<dbReference type="Pfam" id="PF14420">
    <property type="entry name" value="Clr5"/>
    <property type="match status" value="1"/>
</dbReference>
<dbReference type="SUPFAM" id="SSF50978">
    <property type="entry name" value="WD40 repeat-like"/>
    <property type="match status" value="2"/>
</dbReference>
<evidence type="ECO:0000259" key="4">
    <source>
        <dbReference type="Pfam" id="PF14420"/>
    </source>
</evidence>
<proteinExistence type="predicted"/>
<dbReference type="Pfam" id="PF00400">
    <property type="entry name" value="WD40"/>
    <property type="match status" value="5"/>
</dbReference>
<dbReference type="InterPro" id="IPR019775">
    <property type="entry name" value="WD40_repeat_CS"/>
</dbReference>
<dbReference type="PANTHER" id="PTHR19848:SF8">
    <property type="entry name" value="F-BOX AND WD REPEAT DOMAIN CONTAINING 7"/>
    <property type="match status" value="1"/>
</dbReference>
<dbReference type="EMBL" id="ADNJ02000027">
    <property type="protein sequence ID" value="EFY94244.2"/>
    <property type="molecule type" value="Genomic_DNA"/>
</dbReference>